<feature type="binding site" evidence="7">
    <location>
        <begin position="190"/>
        <end position="193"/>
    </location>
    <ligand>
        <name>ATP</name>
        <dbReference type="ChEBI" id="CHEBI:30616"/>
    </ligand>
</feature>
<feature type="domain" description="FAM20 C-terminal" evidence="9">
    <location>
        <begin position="156"/>
        <end position="373"/>
    </location>
</feature>
<feature type="binding site" evidence="7">
    <location>
        <position position="266"/>
    </location>
    <ligand>
        <name>ATP</name>
        <dbReference type="ChEBI" id="CHEBI:30616"/>
    </ligand>
</feature>
<organism evidence="10 11">
    <name type="scientific">Syphacia muris</name>
    <dbReference type="NCBI Taxonomy" id="451379"/>
    <lineage>
        <taxon>Eukaryota</taxon>
        <taxon>Metazoa</taxon>
        <taxon>Ecdysozoa</taxon>
        <taxon>Nematoda</taxon>
        <taxon>Chromadorea</taxon>
        <taxon>Rhabditida</taxon>
        <taxon>Spirurina</taxon>
        <taxon>Oxyuridomorpha</taxon>
        <taxon>Oxyuroidea</taxon>
        <taxon>Oxyuridae</taxon>
        <taxon>Syphacia</taxon>
    </lineage>
</organism>
<accession>A0A0N5AEF9</accession>
<dbReference type="InterPro" id="IPR024869">
    <property type="entry name" value="FAM20"/>
</dbReference>
<name>A0A0N5AEF9_9BILA</name>
<evidence type="ECO:0000313" key="10">
    <source>
        <dbReference type="Proteomes" id="UP000046393"/>
    </source>
</evidence>
<dbReference type="GO" id="GO:0046872">
    <property type="term" value="F:metal ion binding"/>
    <property type="evidence" value="ECO:0007669"/>
    <property type="project" value="UniProtKB-KW"/>
</dbReference>
<dbReference type="GO" id="GO:0004674">
    <property type="term" value="F:protein serine/threonine kinase activity"/>
    <property type="evidence" value="ECO:0007669"/>
    <property type="project" value="TreeGrafter"/>
</dbReference>
<evidence type="ECO:0000256" key="8">
    <source>
        <dbReference type="PIRSR" id="PIRSR624869-3"/>
    </source>
</evidence>
<keyword evidence="7" id="KW-0547">Nucleotide-binding</keyword>
<dbReference type="WBParaSite" id="SMUV_0000261301-mRNA-1">
    <property type="protein sequence ID" value="SMUV_0000261301-mRNA-1"/>
    <property type="gene ID" value="SMUV_0000261301"/>
</dbReference>
<evidence type="ECO:0000256" key="1">
    <source>
        <dbReference type="ARBA" id="ARBA00004555"/>
    </source>
</evidence>
<dbReference type="PANTHER" id="PTHR12450">
    <property type="entry name" value="DENTIN MATRIX PROTEIN 4 PROTEIN FAM20"/>
    <property type="match status" value="1"/>
</dbReference>
<evidence type="ECO:0000256" key="6">
    <source>
        <dbReference type="PIRSR" id="PIRSR624869-1"/>
    </source>
</evidence>
<dbReference type="InterPro" id="IPR009581">
    <property type="entry name" value="FAM20_C"/>
</dbReference>
<evidence type="ECO:0000259" key="9">
    <source>
        <dbReference type="Pfam" id="PF06702"/>
    </source>
</evidence>
<proteinExistence type="inferred from homology"/>
<feature type="binding site" evidence="8">
    <location>
        <position position="108"/>
    </location>
    <ligand>
        <name>Mn(2+)</name>
        <dbReference type="ChEBI" id="CHEBI:29035"/>
    </ligand>
</feature>
<feature type="binding site" evidence="7">
    <location>
        <position position="282"/>
    </location>
    <ligand>
        <name>ATP</name>
        <dbReference type="ChEBI" id="CHEBI:30616"/>
    </ligand>
</feature>
<comment type="subcellular location">
    <subcellularLocation>
        <location evidence="1">Golgi apparatus</location>
    </subcellularLocation>
</comment>
<keyword evidence="8" id="KW-0464">Manganese</keyword>
<evidence type="ECO:0000256" key="5">
    <source>
        <dbReference type="ARBA" id="ARBA00023180"/>
    </source>
</evidence>
<feature type="active site" evidence="6">
    <location>
        <position position="261"/>
    </location>
</feature>
<evidence type="ECO:0000256" key="4">
    <source>
        <dbReference type="ARBA" id="ARBA00023157"/>
    </source>
</evidence>
<keyword evidence="7" id="KW-0067">ATP-binding</keyword>
<keyword evidence="8" id="KW-0479">Metal-binding</keyword>
<comment type="cofactor">
    <cofactor evidence="8">
        <name>Mn(2+)</name>
        <dbReference type="ChEBI" id="CHEBI:29035"/>
    </cofactor>
</comment>
<evidence type="ECO:0000256" key="3">
    <source>
        <dbReference type="ARBA" id="ARBA00023034"/>
    </source>
</evidence>
<evidence type="ECO:0000256" key="7">
    <source>
        <dbReference type="PIRSR" id="PIRSR624869-2"/>
    </source>
</evidence>
<dbReference type="Pfam" id="PF06702">
    <property type="entry name" value="Fam20C"/>
    <property type="match status" value="1"/>
</dbReference>
<sequence>MNLGKKHGFLLRFFKSWSFSADVPRRDSWEKFYADIGRCDLYRNDDIVNELLNDLTKLPIKHVAIMDGGTQVKLILTFINDEQAVFKPMRFGRNYETDPNHFYFSDFERHHAEIATFHLDKVLGFRRAVPTVGRVFNITTVSLPYYYCKIYAFSFIVSAKNHCFVSKCDYYCDTTHAICGNPDLKEGSVQVFLPDENNVPRKHNKSPYRRTYSKKNQIAVWQQDMTFCDTKVKTKRLYAHGRTLLDLVDLHILDYLIGNQDRHHFESFAVFDNVQSYAIHLDNGRAFGRSDIDDDDIILPLKQCCVIRPSTLVTLLRYYRGPISLSEALEKSMSADPVAPILAKKHYPALERRLHKILKYVEECFTRSNGPRNVVIPEYHNEVSY</sequence>
<dbReference type="GO" id="GO:0005794">
    <property type="term" value="C:Golgi apparatus"/>
    <property type="evidence" value="ECO:0007669"/>
    <property type="project" value="UniProtKB-SubCell"/>
</dbReference>
<feature type="binding site" evidence="8">
    <location>
        <position position="282"/>
    </location>
    <ligand>
        <name>Mn(2+)</name>
        <dbReference type="ChEBI" id="CHEBI:29035"/>
    </ligand>
</feature>
<keyword evidence="5" id="KW-0325">Glycoprotein</keyword>
<dbReference type="AlphaFoldDB" id="A0A0N5AEF9"/>
<keyword evidence="4" id="KW-1015">Disulfide bond</keyword>
<keyword evidence="3" id="KW-0333">Golgi apparatus</keyword>
<comment type="similarity">
    <text evidence="2">Belongs to the FAM20 family.</text>
</comment>
<dbReference type="GO" id="GO:0005524">
    <property type="term" value="F:ATP binding"/>
    <property type="evidence" value="ECO:0007669"/>
    <property type="project" value="UniProtKB-KW"/>
</dbReference>
<feature type="binding site" evidence="7">
    <location>
        <position position="71"/>
    </location>
    <ligand>
        <name>ATP</name>
        <dbReference type="ChEBI" id="CHEBI:30616"/>
    </ligand>
</feature>
<evidence type="ECO:0000313" key="11">
    <source>
        <dbReference type="WBParaSite" id="SMUV_0000261301-mRNA-1"/>
    </source>
</evidence>
<evidence type="ECO:0000256" key="2">
    <source>
        <dbReference type="ARBA" id="ARBA00006557"/>
    </source>
</evidence>
<feature type="binding site" evidence="7">
    <location>
        <position position="87"/>
    </location>
    <ligand>
        <name>ATP</name>
        <dbReference type="ChEBI" id="CHEBI:30616"/>
    </ligand>
</feature>
<reference evidence="11" key="1">
    <citation type="submission" date="2017-02" db="UniProtKB">
        <authorList>
            <consortium name="WormBaseParasite"/>
        </authorList>
    </citation>
    <scope>IDENTIFICATION</scope>
</reference>
<feature type="binding site" evidence="7">
    <location>
        <position position="108"/>
    </location>
    <ligand>
        <name>ATP</name>
        <dbReference type="ChEBI" id="CHEBI:30616"/>
    </ligand>
</feature>
<dbReference type="STRING" id="451379.A0A0N5AEF9"/>
<keyword evidence="10" id="KW-1185">Reference proteome</keyword>
<dbReference type="Proteomes" id="UP000046393">
    <property type="component" value="Unplaced"/>
</dbReference>
<protein>
    <submittedName>
        <fullName evidence="11">Fam20C domain-containing protein</fullName>
    </submittedName>
</protein>
<dbReference type="PANTHER" id="PTHR12450:SF22">
    <property type="entry name" value="EXTRACELLULAR SERINE_THREONINE PROTEIN CG31145"/>
    <property type="match status" value="1"/>
</dbReference>